<dbReference type="PANTHER" id="PTHR13754:SF13">
    <property type="entry name" value="METALLO-BETA-LACTAMASE SUPERFAMILY PROTEIN (AFU_ORTHOLOGUE AFUA_3G07630)"/>
    <property type="match status" value="1"/>
</dbReference>
<dbReference type="GO" id="GO:0016740">
    <property type="term" value="F:transferase activity"/>
    <property type="evidence" value="ECO:0007669"/>
    <property type="project" value="TreeGrafter"/>
</dbReference>
<reference evidence="2" key="2">
    <citation type="journal article" date="2014" name="PLoS Genet.">
        <title>Signature gene expression reveals novel clues to the molecular mechanisms of dimorphic transition in Penicillium marneffei.</title>
        <authorList>
            <person name="Yang E."/>
            <person name="Wang G."/>
            <person name="Cai J."/>
            <person name="Woo P.C."/>
            <person name="Lau S.K."/>
            <person name="Yuen K.-Y."/>
            <person name="Chow W.-N."/>
            <person name="Lin X."/>
        </authorList>
    </citation>
    <scope>NUCLEOTIDE SEQUENCE</scope>
    <source>
        <strain evidence="2">PM1</strain>
    </source>
</reference>
<name>A0A093VP58_TALMA</name>
<dbReference type="eggNOG" id="ENOG502RYVC">
    <property type="taxonomic scope" value="Eukaryota"/>
</dbReference>
<dbReference type="SUPFAM" id="SSF56281">
    <property type="entry name" value="Metallo-hydrolase/oxidoreductase"/>
    <property type="match status" value="1"/>
</dbReference>
<feature type="domain" description="Metallo-beta-lactamase" evidence="1">
    <location>
        <begin position="86"/>
        <end position="133"/>
    </location>
</feature>
<dbReference type="Pfam" id="PF00753">
    <property type="entry name" value="Lactamase_B"/>
    <property type="match status" value="1"/>
</dbReference>
<evidence type="ECO:0000259" key="1">
    <source>
        <dbReference type="Pfam" id="PF00753"/>
    </source>
</evidence>
<accession>A0A093VP58</accession>
<reference key="1">
    <citation type="journal article" date="2014" name="PLoS Genet.">
        <title>Signature Gene Expression Reveals Novel Clues to the Molecular Mechanisms of Dimorphic Transition in Penicillium marneffei.</title>
        <authorList>
            <person name="Yang E."/>
            <person name="Wang G."/>
            <person name="Cai J."/>
            <person name="Woo P.C."/>
            <person name="Lau S.K."/>
            <person name="Yuen K.-Y."/>
            <person name="Chow W.-N."/>
            <person name="Lin X."/>
        </authorList>
    </citation>
    <scope>NUCLEOTIDE SEQUENCE [LARGE SCALE GENOMIC DNA]</scope>
    <source>
        <strain>PM1</strain>
    </source>
</reference>
<dbReference type="Gene3D" id="3.60.15.10">
    <property type="entry name" value="Ribonuclease Z/Hydroxyacylglutathione hydrolase-like"/>
    <property type="match status" value="1"/>
</dbReference>
<dbReference type="AlphaFoldDB" id="A0A093VP58"/>
<dbReference type="PANTHER" id="PTHR13754">
    <property type="entry name" value="METALLO-BETA-LACTAMASE SUPERFAMILY PROTEIN"/>
    <property type="match status" value="1"/>
</dbReference>
<organism evidence="2">
    <name type="scientific">Talaromyces marneffei PM1</name>
    <dbReference type="NCBI Taxonomy" id="1077442"/>
    <lineage>
        <taxon>Eukaryota</taxon>
        <taxon>Fungi</taxon>
        <taxon>Dikarya</taxon>
        <taxon>Ascomycota</taxon>
        <taxon>Pezizomycotina</taxon>
        <taxon>Eurotiomycetes</taxon>
        <taxon>Eurotiomycetidae</taxon>
        <taxon>Eurotiales</taxon>
        <taxon>Trichocomaceae</taxon>
        <taxon>Talaromyces</taxon>
        <taxon>Talaromyces sect. Talaromyces</taxon>
    </lineage>
</organism>
<dbReference type="EMBL" id="JPOX01000004">
    <property type="protein sequence ID" value="KFX51799.1"/>
    <property type="molecule type" value="Genomic_DNA"/>
</dbReference>
<dbReference type="InterPro" id="IPR052926">
    <property type="entry name" value="Metallo-beta-lactamase_dom"/>
</dbReference>
<dbReference type="HOGENOM" id="CLU_036012_2_0_1"/>
<dbReference type="InterPro" id="IPR001279">
    <property type="entry name" value="Metallo-B-lactamas"/>
</dbReference>
<dbReference type="InterPro" id="IPR041712">
    <property type="entry name" value="DHPS-like_MBL-fold"/>
</dbReference>
<dbReference type="CDD" id="cd07713">
    <property type="entry name" value="DHPS-like_MBL-fold"/>
    <property type="match status" value="1"/>
</dbReference>
<evidence type="ECO:0000313" key="2">
    <source>
        <dbReference type="EMBL" id="KFX51799.1"/>
    </source>
</evidence>
<gene>
    <name evidence="2" type="ORF">GQ26_0041890</name>
</gene>
<dbReference type="InterPro" id="IPR036866">
    <property type="entry name" value="RibonucZ/Hydroxyglut_hydro"/>
</dbReference>
<sequence length="358" mass="39449">MSSIPSLVEIDSLKIQVIIDNELDPLSQPAPDTVHLTGGTMPLIALSTSPSLQPGERGDAVKEFRMEDICCSAHGLSIMITATRGDVKRTVLFDTGPEAQAWERNVNRLKADISQIDLIVLSHWHRDHSGGMLKALDMIKQAKQSKSEYDEVVVDVHPSRPDYRGFALGDRIVSLEADPSLQEIIEHGATLNKHDETHAVLDDMFLVSGEIPRETSYENGVKFGMRFDQSENDWISDEKIADERFLMCNLKDKGIVVFTGCSHAGVVNTSRYASKLLNNNNNHDKGKSNVPLHAVVGGYHLATSNDVKNIDATVSDLKSLDPAIMMAGHCTGWRAKFCIEREMPGSLVPCCVGMSYTF</sequence>
<protein>
    <submittedName>
        <fullName evidence="2">7, 8-dihydropterin-6-methyl-4-(Beta-D-ribofuranosyl)-aminobenzene-5'-phosphate synthase</fullName>
    </submittedName>
</protein>
<proteinExistence type="predicted"/>
<comment type="caution">
    <text evidence="2">The sequence shown here is derived from an EMBL/GenBank/DDBJ whole genome shotgun (WGS) entry which is preliminary data.</text>
</comment>